<protein>
    <submittedName>
        <fullName evidence="2">Cytochrome c oxidase subunit 2A</fullName>
    </submittedName>
</protein>
<comment type="caution">
    <text evidence="2">The sequence shown here is derived from an EMBL/GenBank/DDBJ whole genome shotgun (WGS) entry which is preliminary data.</text>
</comment>
<keyword evidence="3" id="KW-1185">Reference proteome</keyword>
<evidence type="ECO:0000256" key="1">
    <source>
        <dbReference type="SAM" id="Phobius"/>
    </source>
</evidence>
<dbReference type="EMBL" id="JADCLJ010000024">
    <property type="protein sequence ID" value="MBE4910209.1"/>
    <property type="molecule type" value="Genomic_DNA"/>
</dbReference>
<proteinExistence type="predicted"/>
<dbReference type="RefSeq" id="WP_193469089.1">
    <property type="nucleotide sequence ID" value="NZ_JADCLJ010000024.1"/>
</dbReference>
<name>A0ABR9QP30_9BACI</name>
<dbReference type="Proteomes" id="UP001516662">
    <property type="component" value="Unassembled WGS sequence"/>
</dbReference>
<sequence>MPKIETEKKIKVEDSSSLKGTLASVFLLGFFLIVTWVGVYFLFLDRVHNL</sequence>
<evidence type="ECO:0000313" key="3">
    <source>
        <dbReference type="Proteomes" id="UP001516662"/>
    </source>
</evidence>
<accession>A0ABR9QP30</accession>
<feature type="transmembrane region" description="Helical" evidence="1">
    <location>
        <begin position="21"/>
        <end position="43"/>
    </location>
</feature>
<keyword evidence="1" id="KW-1133">Transmembrane helix</keyword>
<keyword evidence="1" id="KW-0472">Membrane</keyword>
<reference evidence="2 3" key="1">
    <citation type="submission" date="2020-10" db="EMBL/GenBank/DDBJ databases">
        <title>Bacillus sp. HD4P25, an endophyte from a halophyte.</title>
        <authorList>
            <person name="Sun J.-Q."/>
        </authorList>
    </citation>
    <scope>NUCLEOTIDE SEQUENCE [LARGE SCALE GENOMIC DNA]</scope>
    <source>
        <strain evidence="2 3">YIM 93174</strain>
    </source>
</reference>
<gene>
    <name evidence="2" type="ORF">IMZ08_19405</name>
</gene>
<dbReference type="InterPro" id="IPR012538">
    <property type="entry name" value="Cyt_c_oxidase_su2a"/>
</dbReference>
<keyword evidence="1" id="KW-0812">Transmembrane</keyword>
<dbReference type="Pfam" id="PF08113">
    <property type="entry name" value="CoxIIa"/>
    <property type="match status" value="1"/>
</dbReference>
<organism evidence="2 3">
    <name type="scientific">Litchfieldia luteola</name>
    <dbReference type="NCBI Taxonomy" id="682179"/>
    <lineage>
        <taxon>Bacteria</taxon>
        <taxon>Bacillati</taxon>
        <taxon>Bacillota</taxon>
        <taxon>Bacilli</taxon>
        <taxon>Bacillales</taxon>
        <taxon>Bacillaceae</taxon>
        <taxon>Litchfieldia</taxon>
    </lineage>
</organism>
<evidence type="ECO:0000313" key="2">
    <source>
        <dbReference type="EMBL" id="MBE4910209.1"/>
    </source>
</evidence>